<comment type="caution">
    <text evidence="2">The sequence shown here is derived from an EMBL/GenBank/DDBJ whole genome shotgun (WGS) entry which is preliminary data.</text>
</comment>
<organism evidence="2 3">
    <name type="scientific">Cordyceps fumosorosea (strain ARSEF 2679)</name>
    <name type="common">Isaria fumosorosea</name>
    <dbReference type="NCBI Taxonomy" id="1081104"/>
    <lineage>
        <taxon>Eukaryota</taxon>
        <taxon>Fungi</taxon>
        <taxon>Dikarya</taxon>
        <taxon>Ascomycota</taxon>
        <taxon>Pezizomycotina</taxon>
        <taxon>Sordariomycetes</taxon>
        <taxon>Hypocreomycetidae</taxon>
        <taxon>Hypocreales</taxon>
        <taxon>Cordycipitaceae</taxon>
        <taxon>Cordyceps</taxon>
    </lineage>
</organism>
<keyword evidence="3" id="KW-1185">Reference proteome</keyword>
<dbReference type="OrthoDB" id="5332384at2759"/>
<feature type="signal peptide" evidence="1">
    <location>
        <begin position="1"/>
        <end position="19"/>
    </location>
</feature>
<proteinExistence type="predicted"/>
<evidence type="ECO:0008006" key="4">
    <source>
        <dbReference type="Google" id="ProtNLM"/>
    </source>
</evidence>
<dbReference type="GeneID" id="30018923"/>
<evidence type="ECO:0000313" key="3">
    <source>
        <dbReference type="Proteomes" id="UP000076744"/>
    </source>
</evidence>
<protein>
    <recommendedName>
        <fullName evidence="4">Ricin B lectin</fullName>
    </recommendedName>
</protein>
<reference evidence="2 3" key="1">
    <citation type="journal article" date="2016" name="Genome Biol. Evol.">
        <title>Divergent and convergent evolution of fungal pathogenicity.</title>
        <authorList>
            <person name="Shang Y."/>
            <person name="Xiao G."/>
            <person name="Zheng P."/>
            <person name="Cen K."/>
            <person name="Zhan S."/>
            <person name="Wang C."/>
        </authorList>
    </citation>
    <scope>NUCLEOTIDE SEQUENCE [LARGE SCALE GENOMIC DNA]</scope>
    <source>
        <strain evidence="2 3">ARSEF 2679</strain>
    </source>
</reference>
<dbReference type="EMBL" id="AZHB01000004">
    <property type="protein sequence ID" value="OAA70657.1"/>
    <property type="molecule type" value="Genomic_DNA"/>
</dbReference>
<dbReference type="RefSeq" id="XP_018706944.1">
    <property type="nucleotide sequence ID" value="XM_018846237.1"/>
</dbReference>
<evidence type="ECO:0000256" key="1">
    <source>
        <dbReference type="SAM" id="SignalP"/>
    </source>
</evidence>
<dbReference type="PROSITE" id="PS51257">
    <property type="entry name" value="PROKAR_LIPOPROTEIN"/>
    <property type="match status" value="1"/>
</dbReference>
<name>A0A168BX35_CORFA</name>
<sequence length="173" mass="18494">MRSTTTAVVAATLAGFASACSTPGNFIVTFYGYPDNDPPSPATSYNCGGRNNRAGGKGTYDDPVTIATAPGELNQCEIVYLPFLTKYGRVEDYCAQCDTDFKNGQPHIDIWTGSSTQNGGQNQINCENRLTPGGRYSIVRNPPKNYGVNPAPLFSPPNTCNTGNVYPNNPAHC</sequence>
<dbReference type="Proteomes" id="UP000076744">
    <property type="component" value="Unassembled WGS sequence"/>
</dbReference>
<gene>
    <name evidence="2" type="ORF">ISF_02631</name>
</gene>
<dbReference type="AlphaFoldDB" id="A0A168BX35"/>
<keyword evidence="1" id="KW-0732">Signal</keyword>
<accession>A0A168BX35</accession>
<evidence type="ECO:0000313" key="2">
    <source>
        <dbReference type="EMBL" id="OAA70657.1"/>
    </source>
</evidence>
<feature type="chain" id="PRO_5007895779" description="Ricin B lectin" evidence="1">
    <location>
        <begin position="20"/>
        <end position="173"/>
    </location>
</feature>